<protein>
    <submittedName>
        <fullName evidence="3">Uncharacterized protein</fullName>
    </submittedName>
</protein>
<gene>
    <name evidence="3" type="ORF">NDU88_003797</name>
</gene>
<keyword evidence="2" id="KW-0732">Signal</keyword>
<accession>A0AAV7W762</accession>
<evidence type="ECO:0000256" key="2">
    <source>
        <dbReference type="SAM" id="SignalP"/>
    </source>
</evidence>
<name>A0AAV7W762_PLEWA</name>
<dbReference type="EMBL" id="JANPWB010000002">
    <property type="protein sequence ID" value="KAJ1208411.1"/>
    <property type="molecule type" value="Genomic_DNA"/>
</dbReference>
<feature type="signal peptide" evidence="2">
    <location>
        <begin position="1"/>
        <end position="23"/>
    </location>
</feature>
<feature type="chain" id="PRO_5043709281" evidence="2">
    <location>
        <begin position="24"/>
        <end position="564"/>
    </location>
</feature>
<evidence type="ECO:0000313" key="3">
    <source>
        <dbReference type="EMBL" id="KAJ1208411.1"/>
    </source>
</evidence>
<keyword evidence="4" id="KW-1185">Reference proteome</keyword>
<evidence type="ECO:0000313" key="4">
    <source>
        <dbReference type="Proteomes" id="UP001066276"/>
    </source>
</evidence>
<proteinExistence type="predicted"/>
<reference evidence="3" key="1">
    <citation type="journal article" date="2022" name="bioRxiv">
        <title>Sequencing and chromosome-scale assembly of the giantPleurodeles waltlgenome.</title>
        <authorList>
            <person name="Brown T."/>
            <person name="Elewa A."/>
            <person name="Iarovenko S."/>
            <person name="Subramanian E."/>
            <person name="Araus A.J."/>
            <person name="Petzold A."/>
            <person name="Susuki M."/>
            <person name="Suzuki K.-i.T."/>
            <person name="Hayashi T."/>
            <person name="Toyoda A."/>
            <person name="Oliveira C."/>
            <person name="Osipova E."/>
            <person name="Leigh N.D."/>
            <person name="Simon A."/>
            <person name="Yun M.H."/>
        </authorList>
    </citation>
    <scope>NUCLEOTIDE SEQUENCE</scope>
    <source>
        <strain evidence="3">20211129_DDA</strain>
        <tissue evidence="3">Liver</tissue>
    </source>
</reference>
<dbReference type="Proteomes" id="UP001066276">
    <property type="component" value="Chromosome 1_2"/>
</dbReference>
<organism evidence="3 4">
    <name type="scientific">Pleurodeles waltl</name>
    <name type="common">Iberian ribbed newt</name>
    <dbReference type="NCBI Taxonomy" id="8319"/>
    <lineage>
        <taxon>Eukaryota</taxon>
        <taxon>Metazoa</taxon>
        <taxon>Chordata</taxon>
        <taxon>Craniata</taxon>
        <taxon>Vertebrata</taxon>
        <taxon>Euteleostomi</taxon>
        <taxon>Amphibia</taxon>
        <taxon>Batrachia</taxon>
        <taxon>Caudata</taxon>
        <taxon>Salamandroidea</taxon>
        <taxon>Salamandridae</taxon>
        <taxon>Pleurodelinae</taxon>
        <taxon>Pleurodeles</taxon>
    </lineage>
</organism>
<sequence>MRCSSPRRALFSGALLHGGPCSAVLFCTAGPVQRCSSPPRALFSGAYLHGGALFSGALLHRGPCSAVLFSTAGPVQRCSSPRRGPVQRCSSAPRALFSGALLHRGPCSAVPISTAGPCSAVLFCTAGPVQRCSSPRRALFSGALLHRGPCSAVLFCTAGPVQRCSSPPRALFSGAYLHGGALFSGALLHRGPCSAVLFSTAGPVQRCSSPPRALFSGALLHRGPCSAVLFSTAGPVQRCSPAPRALFSGAHPAGQGSQTWPRLPAQSPSDRDVSGPFGDGLLASLVSSFPAGMWHVGSTFSALLLPFRSFDGALGPLPPPDGVGGEVAAHCSLGAALSVLARRSLVLRVLLPGGGLDVSLLQLDVSLLAKGGLQNPGTTVTPEAGLVVAAVLLGLFEDGWGRVGEVEMEVEVEEVVVGESGVLSLGEGAGAVGCREVDGCWVGGCLRLCVLEEGVTDTVGEDTGDVYMAVGVVTARVWTVLEGEVVMEALADVGVHAGVSVDVTGREEGDEEEGDTGVAVAVGMSASGCCSGECLRDLWCLCLDELLLGVEVCAGWSDGVDGIG</sequence>
<comment type="caution">
    <text evidence="3">The sequence shown here is derived from an EMBL/GenBank/DDBJ whole genome shotgun (WGS) entry which is preliminary data.</text>
</comment>
<dbReference type="AlphaFoldDB" id="A0AAV7W762"/>
<evidence type="ECO:0000256" key="1">
    <source>
        <dbReference type="SAM" id="MobiDB-lite"/>
    </source>
</evidence>
<feature type="region of interest" description="Disordered" evidence="1">
    <location>
        <begin position="250"/>
        <end position="271"/>
    </location>
</feature>